<protein>
    <submittedName>
        <fullName evidence="1">Uncharacterized protein</fullName>
    </submittedName>
</protein>
<evidence type="ECO:0000313" key="1">
    <source>
        <dbReference type="EMBL" id="CAG9953214.1"/>
    </source>
</evidence>
<organism evidence="1 2">
    <name type="scientific">Clonostachys rosea f. rosea IK726</name>
    <dbReference type="NCBI Taxonomy" id="1349383"/>
    <lineage>
        <taxon>Eukaryota</taxon>
        <taxon>Fungi</taxon>
        <taxon>Dikarya</taxon>
        <taxon>Ascomycota</taxon>
        <taxon>Pezizomycotina</taxon>
        <taxon>Sordariomycetes</taxon>
        <taxon>Hypocreomycetidae</taxon>
        <taxon>Hypocreales</taxon>
        <taxon>Bionectriaceae</taxon>
        <taxon>Clonostachys</taxon>
    </lineage>
</organism>
<keyword evidence="2" id="KW-1185">Reference proteome</keyword>
<comment type="caution">
    <text evidence="1">The sequence shown here is derived from an EMBL/GenBank/DDBJ whole genome shotgun (WGS) entry which is preliminary data.</text>
</comment>
<reference evidence="1" key="2">
    <citation type="submission" date="2021-10" db="EMBL/GenBank/DDBJ databases">
        <authorList>
            <person name="Piombo E."/>
        </authorList>
    </citation>
    <scope>NUCLEOTIDE SEQUENCE</scope>
</reference>
<reference evidence="1" key="1">
    <citation type="submission" date="2020-04" db="EMBL/GenBank/DDBJ databases">
        <authorList>
            <person name="Broberg M."/>
        </authorList>
    </citation>
    <scope>NUCLEOTIDE SEQUENCE</scope>
</reference>
<name>A0ACA9UIK8_BIOOC</name>
<dbReference type="EMBL" id="CADEHS020000520">
    <property type="protein sequence ID" value="CAG9953214.1"/>
    <property type="molecule type" value="Genomic_DNA"/>
</dbReference>
<sequence length="433" mass="48602">MSPFDLRMLRPECFDPSAIPSESRAFNQDLLELTLRAPRWKEIGATEYRRLRAAGKTELPGPTLLPSATAFKIPSRDSGRFVPCRILRPQNSKPVSAVFIHIHGGGWVLQDETYQDPRLQAIANDHGLLCISIGYRLAPEHPFPAGPQDCFDAAEWLISNADTTFNAPLGFIGGESAGAHLSMLVVLHLLQHNKSEFSEFRLRGLMLHFGCYSLDWMPSVYTYGSRKPALVLDQGKMNEFRDAFLPGWSLEMLKDPRVSPLYADLEQLRGRLLSAHFTCGTEDCLLDDTLFMNSRWLAAGGESVLSIIPGVPHGYILFPRNLAGSGAEAGMQAVDDFLANRIKARTYFGFFPIKLADDKDKIRFAGTRLGGTAGRWFQAYLRDWYEYEEIPDARDQDTVNILTSYDNFITGITDVFGKVDKERQAVKELKELE</sequence>
<dbReference type="Proteomes" id="UP000836387">
    <property type="component" value="Unassembled WGS sequence"/>
</dbReference>
<gene>
    <name evidence="1" type="ORF">CRV2_00019550</name>
</gene>
<proteinExistence type="predicted"/>
<evidence type="ECO:0000313" key="2">
    <source>
        <dbReference type="Proteomes" id="UP000836387"/>
    </source>
</evidence>
<accession>A0ACA9UIK8</accession>